<dbReference type="AlphaFoldDB" id="Q14DY0"/>
<reference evidence="1" key="1">
    <citation type="journal article" date="2006" name="FEBS J.">
        <title>Inhibitory effects of nontoxic protein volvatoxin A1 on pore-forming cardiotoxic protein volvatoxin A2 by interaction with amphipathic alpha-helix.</title>
        <authorList>
            <person name="Wu P.T."/>
            <person name="Lin S.C."/>
            <person name="Hsu C.I."/>
            <person name="Liaw Y.C."/>
            <person name="Lin J.Y."/>
        </authorList>
    </citation>
    <scope>NUCLEOTIDE SEQUENCE</scope>
</reference>
<dbReference type="Gene3D" id="3.40.198.10">
    <property type="entry name" value="Delta-endotoxin CytB-like"/>
    <property type="match status" value="2"/>
</dbReference>
<sequence length="393" mass="43781">MITVKPAFEEISQLSEALAPTGQQVIDLVTGYIQSSATGSRSFDWPTFKAFIDNYKGDDLTFDQFNNDNIDQGNQKVSDIITNITGFYSSSSISLDSAELTKIVTKVFTELKAAKASGWADFYSVDTKKSGWQYRIAFLLPYGSSASLFKNVLTTIKIEAEVVDEAGWYDLTADSVLKGFTGLVELMSLVVVKGFENPLFDGTYLGLTNDLFSTAQQVMKLLNAYVKNEYGTTSLDWTGFKQFINDYNGDDLTFDRFSQGNTSDAKQTVKELVDKVVVYIRDVFNKPVDVTKLTQTIITTITSLQQKAGYGYLNFNPIDNKKSSWEYRVVAFAPMPTLKSYFYDTVITIKVTADVGEESSWWGLEESSSKVFSASTSALNLLVGKDYQYTTSK</sequence>
<dbReference type="EMBL" id="AY952461">
    <property type="protein sequence ID" value="AAY29572.1"/>
    <property type="molecule type" value="mRNA"/>
</dbReference>
<proteinExistence type="evidence at transcript level"/>
<dbReference type="InterPro" id="IPR035918">
    <property type="entry name" value="CytB_endotoxin-like_sf"/>
</dbReference>
<organism evidence="1">
    <name type="scientific">Volvariella volvacea</name>
    <dbReference type="NCBI Taxonomy" id="36659"/>
    <lineage>
        <taxon>Eukaryota</taxon>
        <taxon>Fungi</taxon>
        <taxon>Dikarya</taxon>
        <taxon>Basidiomycota</taxon>
        <taxon>Agaricomycotina</taxon>
        <taxon>Agaricomycetes</taxon>
        <taxon>Agaricomycetidae</taxon>
        <taxon>Agaricales</taxon>
        <taxon>Pluteineae</taxon>
        <taxon>Pluteaceae</taxon>
        <taxon>Volvariella</taxon>
    </lineage>
</organism>
<protein>
    <submittedName>
        <fullName evidence="1">Volvatoxin A1</fullName>
    </submittedName>
</protein>
<accession>Q14DY0</accession>
<dbReference type="SMR" id="Q14DY0"/>
<evidence type="ECO:0000313" key="1">
    <source>
        <dbReference type="EMBL" id="AAY29572.1"/>
    </source>
</evidence>
<name>Q14DY0_9AGAR</name>
<dbReference type="SUPFAM" id="SSF55676">
    <property type="entry name" value="CytB endotoxin-like"/>
    <property type="match status" value="2"/>
</dbReference>